<keyword evidence="2" id="KW-1185">Reference proteome</keyword>
<protein>
    <recommendedName>
        <fullName evidence="3">ABC transporter substrate-binding protein</fullName>
    </recommendedName>
</protein>
<dbReference type="Gene3D" id="3.40.190.10">
    <property type="entry name" value="Periplasmic binding protein-like II"/>
    <property type="match status" value="2"/>
</dbReference>
<dbReference type="SUPFAM" id="SSF53850">
    <property type="entry name" value="Periplasmic binding protein-like II"/>
    <property type="match status" value="1"/>
</dbReference>
<reference evidence="1 2" key="1">
    <citation type="submission" date="2024-09" db="EMBL/GenBank/DDBJ databases">
        <authorList>
            <person name="Sun Q."/>
            <person name="Mori K."/>
        </authorList>
    </citation>
    <scope>NUCLEOTIDE SEQUENCE [LARGE SCALE GENOMIC DNA]</scope>
    <source>
        <strain evidence="1 2">TBRC 1432</strain>
    </source>
</reference>
<sequence>MRELRLGTVSPSALLEVAARTGAFDAAGLRIVEVPAGSSREQFAALLDGDLDAIVTNPDNVVAYRCVPDNPLGRLGDVRILAALDRGLGLSLCAAPGATELDGAILGVDVPGSGLAFVGYELLERLGIRYAVTALGSTPRRATALLTGGCAMTVLNAGNELRAEHQGARRIASVADIGPYIGAVLATTGDTLYRNGFDLRSLVGVLLRTARDIVAGRRPELLLAAVQDRLAFDEYLARRHIAVLLSRGHGLTPNGRFRDAELKTVLALRNKHTKAELDARSVLRHGLIDTSLLPGQ</sequence>
<name>A0ABV6MLY0_9PSEU</name>
<proteinExistence type="predicted"/>
<gene>
    <name evidence="1" type="ORF">ACFFH7_07355</name>
</gene>
<dbReference type="Proteomes" id="UP001589810">
    <property type="component" value="Unassembled WGS sequence"/>
</dbReference>
<evidence type="ECO:0000313" key="1">
    <source>
        <dbReference type="EMBL" id="MFC0541294.1"/>
    </source>
</evidence>
<organism evidence="1 2">
    <name type="scientific">Kutzneria chonburiensis</name>
    <dbReference type="NCBI Taxonomy" id="1483604"/>
    <lineage>
        <taxon>Bacteria</taxon>
        <taxon>Bacillati</taxon>
        <taxon>Actinomycetota</taxon>
        <taxon>Actinomycetes</taxon>
        <taxon>Pseudonocardiales</taxon>
        <taxon>Pseudonocardiaceae</taxon>
        <taxon>Kutzneria</taxon>
    </lineage>
</organism>
<evidence type="ECO:0000313" key="2">
    <source>
        <dbReference type="Proteomes" id="UP001589810"/>
    </source>
</evidence>
<comment type="caution">
    <text evidence="1">The sequence shown here is derived from an EMBL/GenBank/DDBJ whole genome shotgun (WGS) entry which is preliminary data.</text>
</comment>
<accession>A0ABV6MLY0</accession>
<dbReference type="EMBL" id="JBHLUD010000002">
    <property type="protein sequence ID" value="MFC0541294.1"/>
    <property type="molecule type" value="Genomic_DNA"/>
</dbReference>
<evidence type="ECO:0008006" key="3">
    <source>
        <dbReference type="Google" id="ProtNLM"/>
    </source>
</evidence>
<dbReference type="RefSeq" id="WP_273942716.1">
    <property type="nucleotide sequence ID" value="NZ_CP097263.1"/>
</dbReference>